<reference evidence="1 2" key="1">
    <citation type="submission" date="2018-05" db="EMBL/GenBank/DDBJ databases">
        <title>Brumimicrobium oceani sp. nov., isolated from coastal sediment.</title>
        <authorList>
            <person name="Kou Y."/>
        </authorList>
    </citation>
    <scope>NUCLEOTIDE SEQUENCE [LARGE SCALE GENOMIC DNA]</scope>
    <source>
        <strain evidence="1 2">C305</strain>
    </source>
</reference>
<comment type="caution">
    <text evidence="1">The sequence shown here is derived from an EMBL/GenBank/DDBJ whole genome shotgun (WGS) entry which is preliminary data.</text>
</comment>
<dbReference type="AlphaFoldDB" id="A0A2U2XDQ1"/>
<evidence type="ECO:0008006" key="3">
    <source>
        <dbReference type="Google" id="ProtNLM"/>
    </source>
</evidence>
<keyword evidence="2" id="KW-1185">Reference proteome</keyword>
<organism evidence="1 2">
    <name type="scientific">Brumimicrobium oceani</name>
    <dbReference type="NCBI Taxonomy" id="2100725"/>
    <lineage>
        <taxon>Bacteria</taxon>
        <taxon>Pseudomonadati</taxon>
        <taxon>Bacteroidota</taxon>
        <taxon>Flavobacteriia</taxon>
        <taxon>Flavobacteriales</taxon>
        <taxon>Crocinitomicaceae</taxon>
        <taxon>Brumimicrobium</taxon>
    </lineage>
</organism>
<protein>
    <recommendedName>
        <fullName evidence="3">PAS domain-containing protein</fullName>
    </recommendedName>
</protein>
<dbReference type="EMBL" id="QFRJ01000004">
    <property type="protein sequence ID" value="PWH85922.1"/>
    <property type="molecule type" value="Genomic_DNA"/>
</dbReference>
<reference evidence="1 2" key="2">
    <citation type="submission" date="2018-05" db="EMBL/GenBank/DDBJ databases">
        <authorList>
            <person name="Lanie J.A."/>
            <person name="Ng W.-L."/>
            <person name="Kazmierczak K.M."/>
            <person name="Andrzejewski T.M."/>
            <person name="Davidsen T.M."/>
            <person name="Wayne K.J."/>
            <person name="Tettelin H."/>
            <person name="Glass J.I."/>
            <person name="Rusch D."/>
            <person name="Podicherti R."/>
            <person name="Tsui H.-C.T."/>
            <person name="Winkler M.E."/>
        </authorList>
    </citation>
    <scope>NUCLEOTIDE SEQUENCE [LARGE SCALE GENOMIC DNA]</scope>
    <source>
        <strain evidence="1 2">C305</strain>
    </source>
</reference>
<accession>A0A2U2XDQ1</accession>
<dbReference type="Proteomes" id="UP000245370">
    <property type="component" value="Unassembled WGS sequence"/>
</dbReference>
<proteinExistence type="predicted"/>
<evidence type="ECO:0000313" key="2">
    <source>
        <dbReference type="Proteomes" id="UP000245370"/>
    </source>
</evidence>
<sequence length="66" mass="7725">MLELSNIIIRNAYWKVYVGNVFGDFGLCFNNLEGTIWIFNEDFALIMGVDDLQIVPTLFLRIMFIF</sequence>
<gene>
    <name evidence="1" type="ORF">DIT68_07470</name>
</gene>
<evidence type="ECO:0000313" key="1">
    <source>
        <dbReference type="EMBL" id="PWH85922.1"/>
    </source>
</evidence>
<name>A0A2U2XDQ1_9FLAO</name>